<gene>
    <name evidence="2" type="ORF">PPL_09795</name>
</gene>
<dbReference type="RefSeq" id="XP_020429172.1">
    <property type="nucleotide sequence ID" value="XM_020580585.1"/>
</dbReference>
<evidence type="ECO:0000313" key="2">
    <source>
        <dbReference type="EMBL" id="EFA77042.1"/>
    </source>
</evidence>
<reference evidence="2 3" key="1">
    <citation type="journal article" date="2011" name="Genome Res.">
        <title>Phylogeny-wide analysis of social amoeba genomes highlights ancient origins for complex intercellular communication.</title>
        <authorList>
            <person name="Heidel A.J."/>
            <person name="Lawal H.M."/>
            <person name="Felder M."/>
            <person name="Schilde C."/>
            <person name="Helps N.R."/>
            <person name="Tunggal B."/>
            <person name="Rivero F."/>
            <person name="John U."/>
            <person name="Schleicher M."/>
            <person name="Eichinger L."/>
            <person name="Platzer M."/>
            <person name="Noegel A.A."/>
            <person name="Schaap P."/>
            <person name="Gloeckner G."/>
        </authorList>
    </citation>
    <scope>NUCLEOTIDE SEQUENCE [LARGE SCALE GENOMIC DNA]</scope>
    <source>
        <strain evidence="3">ATCC 26659 / Pp 5 / PN500</strain>
    </source>
</reference>
<dbReference type="EMBL" id="ADBJ01000044">
    <property type="protein sequence ID" value="EFA77042.1"/>
    <property type="molecule type" value="Genomic_DNA"/>
</dbReference>
<dbReference type="AlphaFoldDB" id="D3BP32"/>
<evidence type="ECO:0000313" key="3">
    <source>
        <dbReference type="Proteomes" id="UP000001396"/>
    </source>
</evidence>
<accession>D3BP32</accession>
<dbReference type="InParanoid" id="D3BP32"/>
<feature type="region of interest" description="Disordered" evidence="1">
    <location>
        <begin position="1"/>
        <end position="49"/>
    </location>
</feature>
<feature type="compositionally biased region" description="Low complexity" evidence="1">
    <location>
        <begin position="7"/>
        <end position="33"/>
    </location>
</feature>
<dbReference type="Proteomes" id="UP000001396">
    <property type="component" value="Unassembled WGS sequence"/>
</dbReference>
<dbReference type="GeneID" id="31365268"/>
<keyword evidence="3" id="KW-1185">Reference proteome</keyword>
<evidence type="ECO:0000256" key="1">
    <source>
        <dbReference type="SAM" id="MobiDB-lite"/>
    </source>
</evidence>
<organism evidence="2 3">
    <name type="scientific">Heterostelium pallidum (strain ATCC 26659 / Pp 5 / PN500)</name>
    <name type="common">Cellular slime mold</name>
    <name type="synonym">Polysphondylium pallidum</name>
    <dbReference type="NCBI Taxonomy" id="670386"/>
    <lineage>
        <taxon>Eukaryota</taxon>
        <taxon>Amoebozoa</taxon>
        <taxon>Evosea</taxon>
        <taxon>Eumycetozoa</taxon>
        <taxon>Dictyostelia</taxon>
        <taxon>Acytosteliales</taxon>
        <taxon>Acytosteliaceae</taxon>
        <taxon>Heterostelium</taxon>
    </lineage>
</organism>
<protein>
    <submittedName>
        <fullName evidence="2">Uncharacterized protein</fullName>
    </submittedName>
</protein>
<feature type="compositionally biased region" description="Polar residues" evidence="1">
    <location>
        <begin position="34"/>
        <end position="49"/>
    </location>
</feature>
<name>D3BP32_HETP5</name>
<proteinExistence type="predicted"/>
<sequence>MSDPTDQKTTTTTTSNAAAPTDTTTTTNDLTMNDLESNNDNDSIPSTSTLFPDIVPTVTRPDSIPSDVFQATLIASKTPISSSIVPDSDIDLEEDSDEYSYEEDYPVPKKELKNKSTIYEEKGLIEFLVKCIYGVVWDVDEPVIFLVSIGVDYLFGHTRVHFDIVNEHKVGQLGDTYYWRFISDWVYGKAGQKGTESITLEDSIVGYVSSFDFKLGLFDVLEMVAIFHSLYPFKLVVVGCFRRCWVPVGSRTQILSLLYFTSLQHRYYACHSTALSLYHRYCACYSTAPSFYRVLI</sequence>
<feature type="region of interest" description="Disordered" evidence="1">
    <location>
        <begin position="85"/>
        <end position="104"/>
    </location>
</feature>
<feature type="compositionally biased region" description="Acidic residues" evidence="1">
    <location>
        <begin position="88"/>
        <end position="104"/>
    </location>
</feature>
<comment type="caution">
    <text evidence="2">The sequence shown here is derived from an EMBL/GenBank/DDBJ whole genome shotgun (WGS) entry which is preliminary data.</text>
</comment>